<dbReference type="PANTHER" id="PTHR35901:SF1">
    <property type="entry name" value="EXONUCLEASE VAPC9"/>
    <property type="match status" value="1"/>
</dbReference>
<sequence length="152" mass="16647">MNTVLDASVALGWLVHRSDPSEAMLANHLFEEIEHFNMLVPQHWHVEIANGMLRLQRANIIASGRVTSFMARIGSFPIRTDTTGTPRQWSVTHQLALAHALTAYDATYLELAARSGSCLATFDRKLADAARAHGVSVFGQAHGVAEPMAHYG</sequence>
<dbReference type="RefSeq" id="WP_050728486.1">
    <property type="nucleotide sequence ID" value="NZ_CADILD010000001.1"/>
</dbReference>
<accession>A0A6S7C9S2</accession>
<name>A0A6S7C9S2_9BURK</name>
<dbReference type="Proteomes" id="UP000494105">
    <property type="component" value="Unassembled WGS sequence"/>
</dbReference>
<dbReference type="Gene3D" id="3.40.50.1010">
    <property type="entry name" value="5'-nuclease"/>
    <property type="match status" value="1"/>
</dbReference>
<reference evidence="3 4" key="1">
    <citation type="submission" date="2020-04" db="EMBL/GenBank/DDBJ databases">
        <authorList>
            <person name="De Canck E."/>
        </authorList>
    </citation>
    <scope>NUCLEOTIDE SEQUENCE [LARGE SCALE GENOMIC DNA]</scope>
    <source>
        <strain evidence="3 4">LMG 1861</strain>
    </source>
</reference>
<dbReference type="InterPro" id="IPR029060">
    <property type="entry name" value="PIN-like_dom_sf"/>
</dbReference>
<evidence type="ECO:0000313" key="4">
    <source>
        <dbReference type="Proteomes" id="UP000494105"/>
    </source>
</evidence>
<protein>
    <recommendedName>
        <fullName evidence="2">PIN domain-containing protein</fullName>
    </recommendedName>
</protein>
<dbReference type="PANTHER" id="PTHR35901">
    <property type="entry name" value="RIBONUCLEASE VAPC3"/>
    <property type="match status" value="1"/>
</dbReference>
<dbReference type="EMBL" id="CADILD010000001">
    <property type="protein sequence ID" value="CAB3839381.1"/>
    <property type="molecule type" value="Genomic_DNA"/>
</dbReference>
<dbReference type="AlphaFoldDB" id="A0A6S7C9S2"/>
<dbReference type="Pfam" id="PF01850">
    <property type="entry name" value="PIN"/>
    <property type="match status" value="1"/>
</dbReference>
<proteinExistence type="predicted"/>
<feature type="domain" description="PIN" evidence="2">
    <location>
        <begin position="4"/>
        <end position="131"/>
    </location>
</feature>
<dbReference type="InterPro" id="IPR051619">
    <property type="entry name" value="TypeII_TA_RNase_PINc/VapC"/>
</dbReference>
<evidence type="ECO:0000313" key="3">
    <source>
        <dbReference type="EMBL" id="CAB3839381.1"/>
    </source>
</evidence>
<evidence type="ECO:0000256" key="1">
    <source>
        <dbReference type="ARBA" id="ARBA00022842"/>
    </source>
</evidence>
<organism evidence="3 4">
    <name type="scientific">Achromobacter piechaudii</name>
    <dbReference type="NCBI Taxonomy" id="72556"/>
    <lineage>
        <taxon>Bacteria</taxon>
        <taxon>Pseudomonadati</taxon>
        <taxon>Pseudomonadota</taxon>
        <taxon>Betaproteobacteria</taxon>
        <taxon>Burkholderiales</taxon>
        <taxon>Alcaligenaceae</taxon>
        <taxon>Achromobacter</taxon>
    </lineage>
</organism>
<keyword evidence="1" id="KW-0460">Magnesium</keyword>
<dbReference type="CDD" id="cd09873">
    <property type="entry name" value="PIN_Pae0151-like"/>
    <property type="match status" value="1"/>
</dbReference>
<dbReference type="SUPFAM" id="SSF88723">
    <property type="entry name" value="PIN domain-like"/>
    <property type="match status" value="1"/>
</dbReference>
<gene>
    <name evidence="3" type="ORF">LMG1861_01202</name>
</gene>
<evidence type="ECO:0000259" key="2">
    <source>
        <dbReference type="Pfam" id="PF01850"/>
    </source>
</evidence>
<dbReference type="InterPro" id="IPR044153">
    <property type="entry name" value="PIN_Pae0151-like"/>
</dbReference>
<dbReference type="InterPro" id="IPR002716">
    <property type="entry name" value="PIN_dom"/>
</dbReference>